<keyword evidence="7 9" id="KW-0067">ATP-binding</keyword>
<dbReference type="PROSITE" id="PS00617">
    <property type="entry name" value="RECF_1"/>
    <property type="match status" value="1"/>
</dbReference>
<comment type="function">
    <text evidence="9">The RecF protein is involved in DNA metabolism; it is required for DNA replication and normal SOS inducibility. RecF binds preferentially to single-stranded, linear DNA. It also seems to bind ATP.</text>
</comment>
<evidence type="ECO:0000256" key="9">
    <source>
        <dbReference type="HAMAP-Rule" id="MF_00365"/>
    </source>
</evidence>
<dbReference type="HAMAP" id="MF_00365">
    <property type="entry name" value="RecF"/>
    <property type="match status" value="1"/>
</dbReference>
<protein>
    <recommendedName>
        <fullName evidence="3 9">DNA replication and repair protein RecF</fullName>
    </recommendedName>
</protein>
<feature type="binding site" evidence="9">
    <location>
        <begin position="30"/>
        <end position="37"/>
    </location>
    <ligand>
        <name>ATP</name>
        <dbReference type="ChEBI" id="CHEBI:30616"/>
    </ligand>
</feature>
<keyword evidence="4 9" id="KW-0963">Cytoplasm</keyword>
<evidence type="ECO:0000256" key="6">
    <source>
        <dbReference type="ARBA" id="ARBA00022741"/>
    </source>
</evidence>
<sequence>MQITKLELEEFRCFRHLELAWVPAGLRLVGANGTGKTSLVEALYLLATTKSFRAPADRYLIHRASGQDLGVPPYARIAGHIETRTGRHTLEIGLLFDATNSTVSKRYRRDGRPVRAMDFVGTFRVVLFSPEDIELITGSPQVRRRFLDIVLSTIDSTYLRALAQYTRILEQRNSLLKQLSGHDDHTIEEQLAFWDDQLVTYGTYLIVARIRFLFGWSNDLTESFARLSARTLTLTTRYVSTIPLPDPIADELSQLPLAEAQASVSLRYRQVLARSRNDELRRGSTVFGPHRDDVQWMLDGELLAAVGSRGIQRLAVIAAKLAEIAAIYRATEDWPVLLLDDALSELDGQHRNRLLAALATLPAQKVLTAAEPSTLRHPTIDSLPLARLVDGTVAFDEPATDERHA</sequence>
<dbReference type="GO" id="GO:0006260">
    <property type="term" value="P:DNA replication"/>
    <property type="evidence" value="ECO:0007669"/>
    <property type="project" value="UniProtKB-UniRule"/>
</dbReference>
<evidence type="ECO:0000256" key="4">
    <source>
        <dbReference type="ARBA" id="ARBA00022490"/>
    </source>
</evidence>
<evidence type="ECO:0000259" key="10">
    <source>
        <dbReference type="Pfam" id="PF02463"/>
    </source>
</evidence>
<keyword evidence="9" id="KW-0742">SOS response</keyword>
<comment type="caution">
    <text evidence="11">The sequence shown here is derived from an EMBL/GenBank/DDBJ whole genome shotgun (WGS) entry which is preliminary data.</text>
</comment>
<name>A0A7C1FTL1_THERO</name>
<dbReference type="Pfam" id="PF02463">
    <property type="entry name" value="SMC_N"/>
    <property type="match status" value="1"/>
</dbReference>
<dbReference type="Gene3D" id="3.40.50.300">
    <property type="entry name" value="P-loop containing nucleotide triphosphate hydrolases"/>
    <property type="match status" value="1"/>
</dbReference>
<keyword evidence="9" id="KW-0234">DNA repair</keyword>
<evidence type="ECO:0000256" key="2">
    <source>
        <dbReference type="ARBA" id="ARBA00008016"/>
    </source>
</evidence>
<dbReference type="GO" id="GO:0003697">
    <property type="term" value="F:single-stranded DNA binding"/>
    <property type="evidence" value="ECO:0007669"/>
    <property type="project" value="UniProtKB-UniRule"/>
</dbReference>
<dbReference type="AlphaFoldDB" id="A0A7C1FTL1"/>
<dbReference type="InterPro" id="IPR042174">
    <property type="entry name" value="RecF_2"/>
</dbReference>
<dbReference type="PANTHER" id="PTHR32182:SF0">
    <property type="entry name" value="DNA REPLICATION AND REPAIR PROTEIN RECF"/>
    <property type="match status" value="1"/>
</dbReference>
<dbReference type="GO" id="GO:0005737">
    <property type="term" value="C:cytoplasm"/>
    <property type="evidence" value="ECO:0007669"/>
    <property type="project" value="UniProtKB-SubCell"/>
</dbReference>
<evidence type="ECO:0000256" key="8">
    <source>
        <dbReference type="ARBA" id="ARBA00023125"/>
    </source>
</evidence>
<dbReference type="SUPFAM" id="SSF52540">
    <property type="entry name" value="P-loop containing nucleoside triphosphate hydrolases"/>
    <property type="match status" value="1"/>
</dbReference>
<dbReference type="GO" id="GO:0000731">
    <property type="term" value="P:DNA synthesis involved in DNA repair"/>
    <property type="evidence" value="ECO:0007669"/>
    <property type="project" value="TreeGrafter"/>
</dbReference>
<dbReference type="EMBL" id="DSJL01000009">
    <property type="protein sequence ID" value="HEF64896.1"/>
    <property type="molecule type" value="Genomic_DNA"/>
</dbReference>
<keyword evidence="5 9" id="KW-0235">DNA replication</keyword>
<dbReference type="PANTHER" id="PTHR32182">
    <property type="entry name" value="DNA REPLICATION AND REPAIR PROTEIN RECF"/>
    <property type="match status" value="1"/>
</dbReference>
<dbReference type="NCBIfam" id="TIGR00611">
    <property type="entry name" value="recf"/>
    <property type="match status" value="1"/>
</dbReference>
<dbReference type="InterPro" id="IPR018078">
    <property type="entry name" value="DNA-binding_RecF_CS"/>
</dbReference>
<evidence type="ECO:0000313" key="11">
    <source>
        <dbReference type="EMBL" id="HEF64896.1"/>
    </source>
</evidence>
<reference evidence="11" key="1">
    <citation type="journal article" date="2020" name="mSystems">
        <title>Genome- and Community-Level Interaction Insights into Carbon Utilization and Element Cycling Functions of Hydrothermarchaeota in Hydrothermal Sediment.</title>
        <authorList>
            <person name="Zhou Z."/>
            <person name="Liu Y."/>
            <person name="Xu W."/>
            <person name="Pan J."/>
            <person name="Luo Z.H."/>
            <person name="Li M."/>
        </authorList>
    </citation>
    <scope>NUCLEOTIDE SEQUENCE [LARGE SCALE GENOMIC DNA]</scope>
    <source>
        <strain evidence="11">SpSt-222</strain>
    </source>
</reference>
<comment type="subcellular location">
    <subcellularLocation>
        <location evidence="1 9">Cytoplasm</location>
    </subcellularLocation>
</comment>
<comment type="similarity">
    <text evidence="2 9">Belongs to the RecF family.</text>
</comment>
<evidence type="ECO:0000256" key="5">
    <source>
        <dbReference type="ARBA" id="ARBA00022705"/>
    </source>
</evidence>
<organism evidence="11">
    <name type="scientific">Thermomicrobium roseum</name>
    <dbReference type="NCBI Taxonomy" id="500"/>
    <lineage>
        <taxon>Bacteria</taxon>
        <taxon>Pseudomonadati</taxon>
        <taxon>Thermomicrobiota</taxon>
        <taxon>Thermomicrobia</taxon>
        <taxon>Thermomicrobiales</taxon>
        <taxon>Thermomicrobiaceae</taxon>
        <taxon>Thermomicrobium</taxon>
    </lineage>
</organism>
<dbReference type="GO" id="GO:0009432">
    <property type="term" value="P:SOS response"/>
    <property type="evidence" value="ECO:0007669"/>
    <property type="project" value="UniProtKB-UniRule"/>
</dbReference>
<dbReference type="GO" id="GO:0006302">
    <property type="term" value="P:double-strand break repair"/>
    <property type="evidence" value="ECO:0007669"/>
    <property type="project" value="TreeGrafter"/>
</dbReference>
<proteinExistence type="inferred from homology"/>
<dbReference type="InterPro" id="IPR001238">
    <property type="entry name" value="DNA-binding_RecF"/>
</dbReference>
<feature type="domain" description="RecF/RecN/SMC N-terminal" evidence="10">
    <location>
        <begin position="3"/>
        <end position="372"/>
    </location>
</feature>
<gene>
    <name evidence="9 11" type="primary">recF</name>
    <name evidence="11" type="ORF">ENP47_04780</name>
</gene>
<keyword evidence="6 9" id="KW-0547">Nucleotide-binding</keyword>
<keyword evidence="9" id="KW-0227">DNA damage</keyword>
<evidence type="ECO:0000256" key="3">
    <source>
        <dbReference type="ARBA" id="ARBA00020170"/>
    </source>
</evidence>
<evidence type="ECO:0000256" key="1">
    <source>
        <dbReference type="ARBA" id="ARBA00004496"/>
    </source>
</evidence>
<dbReference type="InterPro" id="IPR003395">
    <property type="entry name" value="RecF/RecN/SMC_N"/>
</dbReference>
<dbReference type="InterPro" id="IPR027417">
    <property type="entry name" value="P-loop_NTPase"/>
</dbReference>
<dbReference type="GO" id="GO:0005524">
    <property type="term" value="F:ATP binding"/>
    <property type="evidence" value="ECO:0007669"/>
    <property type="project" value="UniProtKB-UniRule"/>
</dbReference>
<evidence type="ECO:0000256" key="7">
    <source>
        <dbReference type="ARBA" id="ARBA00022840"/>
    </source>
</evidence>
<accession>A0A7C1FTL1</accession>
<dbReference type="Gene3D" id="1.20.1050.90">
    <property type="entry name" value="RecF/RecN/SMC, N-terminal domain"/>
    <property type="match status" value="1"/>
</dbReference>
<keyword evidence="8 9" id="KW-0238">DNA-binding</keyword>